<feature type="transmembrane region" description="Helical" evidence="1">
    <location>
        <begin position="115"/>
        <end position="136"/>
    </location>
</feature>
<dbReference type="Proteomes" id="UP000070700">
    <property type="component" value="Unassembled WGS sequence"/>
</dbReference>
<name>A0A194XEN4_MOLSC</name>
<keyword evidence="1" id="KW-0472">Membrane</keyword>
<dbReference type="AlphaFoldDB" id="A0A194XEN4"/>
<dbReference type="STRING" id="149040.A0A194XEN4"/>
<dbReference type="KEGG" id="psco:LY89DRAFT_501176"/>
<accession>A0A194XEN4</accession>
<feature type="transmembrane region" description="Helical" evidence="1">
    <location>
        <begin position="142"/>
        <end position="163"/>
    </location>
</feature>
<protein>
    <submittedName>
        <fullName evidence="2">Uncharacterized protein</fullName>
    </submittedName>
</protein>
<feature type="transmembrane region" description="Helical" evidence="1">
    <location>
        <begin position="45"/>
        <end position="65"/>
    </location>
</feature>
<keyword evidence="1" id="KW-0812">Transmembrane</keyword>
<dbReference type="PANTHER" id="PTHR37577">
    <property type="entry name" value="INTEGRAL MEMBRANE PROTEIN"/>
    <property type="match status" value="1"/>
</dbReference>
<evidence type="ECO:0000313" key="3">
    <source>
        <dbReference type="Proteomes" id="UP000070700"/>
    </source>
</evidence>
<dbReference type="GeneID" id="28817688"/>
<organism evidence="2 3">
    <name type="scientific">Mollisia scopiformis</name>
    <name type="common">Conifer needle endophyte fungus</name>
    <name type="synonym">Phialocephala scopiformis</name>
    <dbReference type="NCBI Taxonomy" id="149040"/>
    <lineage>
        <taxon>Eukaryota</taxon>
        <taxon>Fungi</taxon>
        <taxon>Dikarya</taxon>
        <taxon>Ascomycota</taxon>
        <taxon>Pezizomycotina</taxon>
        <taxon>Leotiomycetes</taxon>
        <taxon>Helotiales</taxon>
        <taxon>Mollisiaceae</taxon>
        <taxon>Mollisia</taxon>
    </lineage>
</organism>
<gene>
    <name evidence="2" type="ORF">LY89DRAFT_501176</name>
</gene>
<dbReference type="RefSeq" id="XP_018073005.1">
    <property type="nucleotide sequence ID" value="XM_018207962.1"/>
</dbReference>
<dbReference type="PANTHER" id="PTHR37577:SF1">
    <property type="entry name" value="INTEGRAL MEMBRANE PROTEIN"/>
    <property type="match status" value="1"/>
</dbReference>
<proteinExistence type="predicted"/>
<keyword evidence="1" id="KW-1133">Transmembrane helix</keyword>
<dbReference type="InParanoid" id="A0A194XEN4"/>
<feature type="transmembrane region" description="Helical" evidence="1">
    <location>
        <begin position="265"/>
        <end position="289"/>
    </location>
</feature>
<feature type="transmembrane region" description="Helical" evidence="1">
    <location>
        <begin position="218"/>
        <end position="245"/>
    </location>
</feature>
<dbReference type="OrthoDB" id="5427664at2759"/>
<sequence length="297" mass="33261">MGTATSVLECQTRYEWLGPINCTLDSVPFGQFGSNASITGIGTDISFVLTAGLSLITCLLVQVWCDRLRHHSWRKLLEPLVVSFGDQQLLRGLSLSIATLFFSSACTIDAYRYNVLAYLLMMAIVSHMSSVLVLRSYVNGQIVLSCVRFVLVAAQMIFAGYLYSSRVSNTFPTGIPSPNSGHNTTMVLPAVCFEHPFSEPYSALEDIPKSHTKDSAALTMYIMLFVFYGINLIITAAHVITYLRFPQWTWERQHQKEERAAAGSWWWWMGSLRGLVLLGAMIMYIWAVIKIGRLDSC</sequence>
<evidence type="ECO:0000256" key="1">
    <source>
        <dbReference type="SAM" id="Phobius"/>
    </source>
</evidence>
<reference evidence="2 3" key="1">
    <citation type="submission" date="2015-10" db="EMBL/GenBank/DDBJ databases">
        <title>Full genome of DAOMC 229536 Phialocephala scopiformis, a fungal endophyte of spruce producing the potent anti-insectan compound rugulosin.</title>
        <authorList>
            <consortium name="DOE Joint Genome Institute"/>
            <person name="Walker A.K."/>
            <person name="Frasz S.L."/>
            <person name="Seifert K.A."/>
            <person name="Miller J.D."/>
            <person name="Mondo S.J."/>
            <person name="Labutti K."/>
            <person name="Lipzen A."/>
            <person name="Dockter R."/>
            <person name="Kennedy M."/>
            <person name="Grigoriev I.V."/>
            <person name="Spatafora J.W."/>
        </authorList>
    </citation>
    <scope>NUCLEOTIDE SEQUENCE [LARGE SCALE GENOMIC DNA]</scope>
    <source>
        <strain evidence="2 3">CBS 120377</strain>
    </source>
</reference>
<evidence type="ECO:0000313" key="2">
    <source>
        <dbReference type="EMBL" id="KUJ18650.1"/>
    </source>
</evidence>
<keyword evidence="3" id="KW-1185">Reference proteome</keyword>
<dbReference type="EMBL" id="KQ947412">
    <property type="protein sequence ID" value="KUJ18650.1"/>
    <property type="molecule type" value="Genomic_DNA"/>
</dbReference>
<dbReference type="InterPro" id="IPR053018">
    <property type="entry name" value="Elsinochrome_Biosynth-Asso"/>
</dbReference>